<evidence type="ECO:0000256" key="4">
    <source>
        <dbReference type="ARBA" id="ARBA00022989"/>
    </source>
</evidence>
<dbReference type="GO" id="GO:0031201">
    <property type="term" value="C:SNARE complex"/>
    <property type="evidence" value="ECO:0007669"/>
    <property type="project" value="TreeGrafter"/>
</dbReference>
<keyword evidence="4 6" id="KW-1133">Transmembrane helix</keyword>
<dbReference type="Proteomes" id="UP000439903">
    <property type="component" value="Unassembled WGS sequence"/>
</dbReference>
<name>A0A8H3ZZA8_GIGMA</name>
<protein>
    <submittedName>
        <fullName evidence="8">t-SNARE</fullName>
    </submittedName>
</protein>
<dbReference type="PROSITE" id="PS50192">
    <property type="entry name" value="T_SNARE"/>
    <property type="match status" value="1"/>
</dbReference>
<dbReference type="SMART" id="SM00397">
    <property type="entry name" value="t_SNARE"/>
    <property type="match status" value="1"/>
</dbReference>
<dbReference type="OrthoDB" id="10255013at2759"/>
<dbReference type="InterPro" id="IPR045242">
    <property type="entry name" value="Syntaxin"/>
</dbReference>
<proteinExistence type="inferred from homology"/>
<evidence type="ECO:0000313" key="8">
    <source>
        <dbReference type="EMBL" id="KAF0374110.1"/>
    </source>
</evidence>
<dbReference type="Pfam" id="PF05739">
    <property type="entry name" value="SNARE"/>
    <property type="match status" value="1"/>
</dbReference>
<dbReference type="GO" id="GO:0006887">
    <property type="term" value="P:exocytosis"/>
    <property type="evidence" value="ECO:0007669"/>
    <property type="project" value="TreeGrafter"/>
</dbReference>
<dbReference type="GO" id="GO:0000149">
    <property type="term" value="F:SNARE binding"/>
    <property type="evidence" value="ECO:0007669"/>
    <property type="project" value="TreeGrafter"/>
</dbReference>
<dbReference type="GO" id="GO:0006906">
    <property type="term" value="P:vesicle fusion"/>
    <property type="evidence" value="ECO:0007669"/>
    <property type="project" value="TreeGrafter"/>
</dbReference>
<dbReference type="SUPFAM" id="SSF47661">
    <property type="entry name" value="t-snare proteins"/>
    <property type="match status" value="1"/>
</dbReference>
<dbReference type="PANTHER" id="PTHR19957:SF307">
    <property type="entry name" value="PROTEIN SSO1-RELATED"/>
    <property type="match status" value="1"/>
</dbReference>
<dbReference type="AlphaFoldDB" id="A0A8H3ZZA8"/>
<dbReference type="InterPro" id="IPR006011">
    <property type="entry name" value="Syntaxin_N"/>
</dbReference>
<dbReference type="GO" id="GO:0048278">
    <property type="term" value="P:vesicle docking"/>
    <property type="evidence" value="ECO:0007669"/>
    <property type="project" value="TreeGrafter"/>
</dbReference>
<dbReference type="GO" id="GO:0005484">
    <property type="term" value="F:SNAP receptor activity"/>
    <property type="evidence" value="ECO:0007669"/>
    <property type="project" value="TreeGrafter"/>
</dbReference>
<dbReference type="CDD" id="cd15849">
    <property type="entry name" value="SNARE_Sso1"/>
    <property type="match status" value="1"/>
</dbReference>
<keyword evidence="9" id="KW-1185">Reference proteome</keyword>
<dbReference type="EMBL" id="WTPW01002622">
    <property type="protein sequence ID" value="KAF0374110.1"/>
    <property type="molecule type" value="Genomic_DNA"/>
</dbReference>
<accession>A0A8H3ZZA8</accession>
<comment type="caution">
    <text evidence="8">The sequence shown here is derived from an EMBL/GenBank/DDBJ whole genome shotgun (WGS) entry which is preliminary data.</text>
</comment>
<dbReference type="PANTHER" id="PTHR19957">
    <property type="entry name" value="SYNTAXIN"/>
    <property type="match status" value="1"/>
</dbReference>
<dbReference type="GO" id="GO:0012505">
    <property type="term" value="C:endomembrane system"/>
    <property type="evidence" value="ECO:0007669"/>
    <property type="project" value="TreeGrafter"/>
</dbReference>
<dbReference type="GO" id="GO:0006886">
    <property type="term" value="P:intracellular protein transport"/>
    <property type="evidence" value="ECO:0007669"/>
    <property type="project" value="TreeGrafter"/>
</dbReference>
<keyword evidence="5 6" id="KW-0472">Membrane</keyword>
<dbReference type="InterPro" id="IPR000727">
    <property type="entry name" value="T_SNARE_dom"/>
</dbReference>
<feature type="domain" description="T-SNARE coiled-coil homology" evidence="7">
    <location>
        <begin position="163"/>
        <end position="225"/>
    </location>
</feature>
<dbReference type="Pfam" id="PF00804">
    <property type="entry name" value="Syntaxin"/>
    <property type="match status" value="1"/>
</dbReference>
<evidence type="ECO:0000256" key="2">
    <source>
        <dbReference type="ARBA" id="ARBA00009063"/>
    </source>
</evidence>
<keyword evidence="3 6" id="KW-0812">Transmembrane</keyword>
<organism evidence="8 9">
    <name type="scientific">Gigaspora margarita</name>
    <dbReference type="NCBI Taxonomy" id="4874"/>
    <lineage>
        <taxon>Eukaryota</taxon>
        <taxon>Fungi</taxon>
        <taxon>Fungi incertae sedis</taxon>
        <taxon>Mucoromycota</taxon>
        <taxon>Glomeromycotina</taxon>
        <taxon>Glomeromycetes</taxon>
        <taxon>Diversisporales</taxon>
        <taxon>Gigasporaceae</taxon>
        <taxon>Gigaspora</taxon>
    </lineage>
</organism>
<dbReference type="GO" id="GO:0005886">
    <property type="term" value="C:plasma membrane"/>
    <property type="evidence" value="ECO:0007669"/>
    <property type="project" value="TreeGrafter"/>
</dbReference>
<dbReference type="Gene3D" id="1.20.58.70">
    <property type="match status" value="1"/>
</dbReference>
<evidence type="ECO:0000256" key="5">
    <source>
        <dbReference type="ARBA" id="ARBA00023136"/>
    </source>
</evidence>
<feature type="transmembrane region" description="Helical" evidence="6">
    <location>
        <begin position="237"/>
        <end position="258"/>
    </location>
</feature>
<reference evidence="8 9" key="1">
    <citation type="journal article" date="2019" name="Environ. Microbiol.">
        <title>At the nexus of three kingdoms: the genome of the mycorrhizal fungus Gigaspora margarita provides insights into plant, endobacterial and fungal interactions.</title>
        <authorList>
            <person name="Venice F."/>
            <person name="Ghignone S."/>
            <person name="Salvioli di Fossalunga A."/>
            <person name="Amselem J."/>
            <person name="Novero M."/>
            <person name="Xianan X."/>
            <person name="Sedzielewska Toro K."/>
            <person name="Morin E."/>
            <person name="Lipzen A."/>
            <person name="Grigoriev I.V."/>
            <person name="Henrissat B."/>
            <person name="Martin F.M."/>
            <person name="Bonfante P."/>
        </authorList>
    </citation>
    <scope>NUCLEOTIDE SEQUENCE [LARGE SCALE GENOMIC DNA]</scope>
    <source>
        <strain evidence="8 9">BEG34</strain>
    </source>
</reference>
<evidence type="ECO:0000256" key="3">
    <source>
        <dbReference type="ARBA" id="ARBA00022692"/>
    </source>
</evidence>
<evidence type="ECO:0000313" key="9">
    <source>
        <dbReference type="Proteomes" id="UP000439903"/>
    </source>
</evidence>
<comment type="similarity">
    <text evidence="2">Belongs to the syntaxin family.</text>
</comment>
<dbReference type="InterPro" id="IPR010989">
    <property type="entry name" value="SNARE"/>
</dbReference>
<evidence type="ECO:0000256" key="1">
    <source>
        <dbReference type="ARBA" id="ARBA00004211"/>
    </source>
</evidence>
<comment type="subcellular location">
    <subcellularLocation>
        <location evidence="1">Membrane</location>
        <topology evidence="1">Single-pass type IV membrane protein</topology>
    </subcellularLocation>
</comment>
<sequence length="287" mass="32201">MSTQGFLEETNSIEANISTIQQNIGRIEELQTHILGSTSSMQEDALNKERSNMMGNTKDLLFQIKDRIKKIGYENAQLPANDSSIGLRKQRHLHLHDKFNRVLDEYRRIEDTYMKLQKDRITRQYKIVNPAATQEEIDEYVSDPSNQPVFQHAARTGEARSALAEVQKRHGDIKQIESTISELVGLFTEMQLQVEEQDPVLGQIEESVDGVTIKLEQAGKDIEEANKSALGSRKKKWILFGVISAIILIIIVIIIAQMPKQANTTSTTVPASNVVTVTRNTTSPSGT</sequence>
<evidence type="ECO:0000256" key="6">
    <source>
        <dbReference type="SAM" id="Phobius"/>
    </source>
</evidence>
<gene>
    <name evidence="8" type="ORF">F8M41_012913</name>
</gene>
<dbReference type="SMART" id="SM00503">
    <property type="entry name" value="SynN"/>
    <property type="match status" value="1"/>
</dbReference>
<evidence type="ECO:0000259" key="7">
    <source>
        <dbReference type="PROSITE" id="PS50192"/>
    </source>
</evidence>